<gene>
    <name evidence="2" type="ORF">SAMN04488055_2342</name>
</gene>
<keyword evidence="1" id="KW-0732">Signal</keyword>
<dbReference type="RefSeq" id="WP_074239399.1">
    <property type="nucleotide sequence ID" value="NZ_FSRA01000001.1"/>
</dbReference>
<feature type="signal peptide" evidence="1">
    <location>
        <begin position="1"/>
        <end position="19"/>
    </location>
</feature>
<evidence type="ECO:0000256" key="1">
    <source>
        <dbReference type="SAM" id="SignalP"/>
    </source>
</evidence>
<proteinExistence type="predicted"/>
<dbReference type="OrthoDB" id="671476at2"/>
<feature type="chain" id="PRO_5012297389" description="Outer membrane protein beta-barrel domain-containing protein" evidence="1">
    <location>
        <begin position="20"/>
        <end position="197"/>
    </location>
</feature>
<dbReference type="Proteomes" id="UP000185003">
    <property type="component" value="Unassembled WGS sequence"/>
</dbReference>
<evidence type="ECO:0008006" key="4">
    <source>
        <dbReference type="Google" id="ProtNLM"/>
    </source>
</evidence>
<evidence type="ECO:0000313" key="3">
    <source>
        <dbReference type="Proteomes" id="UP000185003"/>
    </source>
</evidence>
<keyword evidence="3" id="KW-1185">Reference proteome</keyword>
<sequence length="197" mass="21050">MKKILFLVLATFGVSNAFSQSFMHGAGIGFYFDKVEDLDPRLSFALTYSPRFNFVETEALSVSVGIPVSVGFSGSYNYNNAYGYSEETNTLGFMFHAPVMVNLNFAAGSTKANRSRIGGFVGGGFGYHYSASTDSDYFDENGDPIIVEGSSTGPAANAGMRIRVGGGGKAIEIRMSYFKGITGSKPDLVGLGCTFNF</sequence>
<organism evidence="2 3">
    <name type="scientific">Chitinophaga niabensis</name>
    <dbReference type="NCBI Taxonomy" id="536979"/>
    <lineage>
        <taxon>Bacteria</taxon>
        <taxon>Pseudomonadati</taxon>
        <taxon>Bacteroidota</taxon>
        <taxon>Chitinophagia</taxon>
        <taxon>Chitinophagales</taxon>
        <taxon>Chitinophagaceae</taxon>
        <taxon>Chitinophaga</taxon>
    </lineage>
</organism>
<accession>A0A1N6FPW2</accession>
<evidence type="ECO:0000313" key="2">
    <source>
        <dbReference type="EMBL" id="SIN97263.1"/>
    </source>
</evidence>
<dbReference type="AlphaFoldDB" id="A0A1N6FPW2"/>
<dbReference type="EMBL" id="FSRA01000001">
    <property type="protein sequence ID" value="SIN97263.1"/>
    <property type="molecule type" value="Genomic_DNA"/>
</dbReference>
<reference evidence="2 3" key="1">
    <citation type="submission" date="2016-11" db="EMBL/GenBank/DDBJ databases">
        <authorList>
            <person name="Jaros S."/>
            <person name="Januszkiewicz K."/>
            <person name="Wedrychowicz H."/>
        </authorList>
    </citation>
    <scope>NUCLEOTIDE SEQUENCE [LARGE SCALE GENOMIC DNA]</scope>
    <source>
        <strain evidence="2 3">DSM 24787</strain>
    </source>
</reference>
<name>A0A1N6FPW2_9BACT</name>
<protein>
    <recommendedName>
        <fullName evidence="4">Outer membrane protein beta-barrel domain-containing protein</fullName>
    </recommendedName>
</protein>